<reference evidence="2 3" key="1">
    <citation type="submission" date="2023-04" db="EMBL/GenBank/DDBJ databases">
        <title>Forest soil microbial communities from Buena Vista Peninsula, Colon Province, Panama.</title>
        <authorList>
            <person name="Bouskill N."/>
        </authorList>
    </citation>
    <scope>NUCLEOTIDE SEQUENCE [LARGE SCALE GENOMIC DNA]</scope>
    <source>
        <strain evidence="2 3">CFH S0262</strain>
    </source>
</reference>
<name>A0ABT6MGU1_9NOCA</name>
<dbReference type="EMBL" id="JARXVC010000010">
    <property type="protein sequence ID" value="MDH6282594.1"/>
    <property type="molecule type" value="Genomic_DNA"/>
</dbReference>
<protein>
    <submittedName>
        <fullName evidence="2">Uncharacterized protein</fullName>
    </submittedName>
</protein>
<evidence type="ECO:0000313" key="2">
    <source>
        <dbReference type="EMBL" id="MDH6282594.1"/>
    </source>
</evidence>
<dbReference type="Proteomes" id="UP001160334">
    <property type="component" value="Unassembled WGS sequence"/>
</dbReference>
<feature type="region of interest" description="Disordered" evidence="1">
    <location>
        <begin position="1"/>
        <end position="29"/>
    </location>
</feature>
<accession>A0ABT6MGU1</accession>
<sequence>MNGRVTGETEDLEQIVRDMDDAGPGATESKTYRAIVAELEQRRANEKAPDAMEGVEGNETDPNHQEGEDPMATVQAPAVTDALDDVCDPRWAEFAERDREIARILDAANDSHPAADAPQWFSGELPVFDAVIVDEPVRVWERDFAEPSDPFGVRLYAEEVLTGDGLVRSSVEVLVDTSADGLTPEQASALAATISRAVDALEGRNW</sequence>
<evidence type="ECO:0000256" key="1">
    <source>
        <dbReference type="SAM" id="MobiDB-lite"/>
    </source>
</evidence>
<feature type="compositionally biased region" description="Basic and acidic residues" evidence="1">
    <location>
        <begin position="41"/>
        <end position="50"/>
    </location>
</feature>
<gene>
    <name evidence="2" type="ORF">M2280_003825</name>
</gene>
<keyword evidence="3" id="KW-1185">Reference proteome</keyword>
<proteinExistence type="predicted"/>
<evidence type="ECO:0000313" key="3">
    <source>
        <dbReference type="Proteomes" id="UP001160334"/>
    </source>
</evidence>
<organism evidence="2 3">
    <name type="scientific">Prescottella agglutinans</name>
    <dbReference type="NCBI Taxonomy" id="1644129"/>
    <lineage>
        <taxon>Bacteria</taxon>
        <taxon>Bacillati</taxon>
        <taxon>Actinomycetota</taxon>
        <taxon>Actinomycetes</taxon>
        <taxon>Mycobacteriales</taxon>
        <taxon>Nocardiaceae</taxon>
        <taxon>Prescottella</taxon>
    </lineage>
</organism>
<feature type="region of interest" description="Disordered" evidence="1">
    <location>
        <begin position="41"/>
        <end position="69"/>
    </location>
</feature>
<comment type="caution">
    <text evidence="2">The sequence shown here is derived from an EMBL/GenBank/DDBJ whole genome shotgun (WGS) entry which is preliminary data.</text>
</comment>